<dbReference type="PROSITE" id="PS50011">
    <property type="entry name" value="PROTEIN_KINASE_DOM"/>
    <property type="match status" value="1"/>
</dbReference>
<dbReference type="GO" id="GO:0005634">
    <property type="term" value="C:nucleus"/>
    <property type="evidence" value="ECO:0007669"/>
    <property type="project" value="UniProtKB-SubCell"/>
</dbReference>
<evidence type="ECO:0000256" key="3">
    <source>
        <dbReference type="ARBA" id="ARBA00022679"/>
    </source>
</evidence>
<feature type="binding site" evidence="14">
    <location>
        <position position="477"/>
    </location>
    <ligand>
        <name>Mg(2+)</name>
        <dbReference type="ChEBI" id="CHEBI:18420"/>
        <label>1</label>
    </ligand>
</feature>
<evidence type="ECO:0000256" key="1">
    <source>
        <dbReference type="ARBA" id="ARBA00004123"/>
    </source>
</evidence>
<feature type="binding site" evidence="14">
    <location>
        <position position="441"/>
    </location>
    <ligand>
        <name>Mg(2+)</name>
        <dbReference type="ChEBI" id="CHEBI:18420"/>
        <label>1</label>
    </ligand>
</feature>
<dbReference type="InterPro" id="IPR008271">
    <property type="entry name" value="Ser/Thr_kinase_AS"/>
</dbReference>
<comment type="subcellular location">
    <subcellularLocation>
        <location evidence="1">Nucleus</location>
    </subcellularLocation>
</comment>
<dbReference type="FunFam" id="3.30.200.20:FF:000115">
    <property type="entry name" value="Wee1-like kinase 2"/>
    <property type="match status" value="1"/>
</dbReference>
<organism evidence="18">
    <name type="scientific">Culicoides sonorensis</name>
    <name type="common">Biting midge</name>
    <dbReference type="NCBI Taxonomy" id="179676"/>
    <lineage>
        <taxon>Eukaryota</taxon>
        <taxon>Metazoa</taxon>
        <taxon>Ecdysozoa</taxon>
        <taxon>Arthropoda</taxon>
        <taxon>Hexapoda</taxon>
        <taxon>Insecta</taxon>
        <taxon>Pterygota</taxon>
        <taxon>Neoptera</taxon>
        <taxon>Endopterygota</taxon>
        <taxon>Diptera</taxon>
        <taxon>Nematocera</taxon>
        <taxon>Chironomoidea</taxon>
        <taxon>Ceratopogonidae</taxon>
        <taxon>Ceratopogoninae</taxon>
        <taxon>Culicoides</taxon>
        <taxon>Monoculicoides</taxon>
    </lineage>
</organism>
<feature type="compositionally biased region" description="Basic and acidic residues" evidence="16">
    <location>
        <begin position="634"/>
        <end position="645"/>
    </location>
</feature>
<proteinExistence type="inferred from homology"/>
<dbReference type="SUPFAM" id="SSF56112">
    <property type="entry name" value="Protein kinase-like (PK-like)"/>
    <property type="match status" value="1"/>
</dbReference>
<dbReference type="GO" id="GO:0000278">
    <property type="term" value="P:mitotic cell cycle"/>
    <property type="evidence" value="ECO:0007669"/>
    <property type="project" value="InterPro"/>
</dbReference>
<evidence type="ECO:0000259" key="17">
    <source>
        <dbReference type="PROSITE" id="PS50011"/>
    </source>
</evidence>
<feature type="binding site" evidence="13 15">
    <location>
        <position position="343"/>
    </location>
    <ligand>
        <name>ATP</name>
        <dbReference type="ChEBI" id="CHEBI:30616"/>
    </ligand>
</feature>
<evidence type="ECO:0000256" key="16">
    <source>
        <dbReference type="SAM" id="MobiDB-lite"/>
    </source>
</evidence>
<keyword evidence="7 13" id="KW-0067">ATP-binding</keyword>
<evidence type="ECO:0000256" key="2">
    <source>
        <dbReference type="ARBA" id="ARBA00011903"/>
    </source>
</evidence>
<dbReference type="PROSITE" id="PS00107">
    <property type="entry name" value="PROTEIN_KINASE_ATP"/>
    <property type="match status" value="1"/>
</dbReference>
<dbReference type="PANTHER" id="PTHR11042:SF185">
    <property type="entry name" value="WEE1-LIKE PROTEIN KINASE"/>
    <property type="match status" value="1"/>
</dbReference>
<dbReference type="Gene3D" id="1.10.510.10">
    <property type="entry name" value="Transferase(Phosphotransferase) domain 1"/>
    <property type="match status" value="1"/>
</dbReference>
<evidence type="ECO:0000256" key="12">
    <source>
        <dbReference type="PIRSR" id="PIRSR037281-1"/>
    </source>
</evidence>
<dbReference type="PANTHER" id="PTHR11042">
    <property type="entry name" value="EUKARYOTIC TRANSLATION INITIATION FACTOR 2-ALPHA KINASE EIF2-ALPHA KINASE -RELATED"/>
    <property type="match status" value="1"/>
</dbReference>
<keyword evidence="9" id="KW-0829">Tyrosine-protein kinase</keyword>
<evidence type="ECO:0000256" key="4">
    <source>
        <dbReference type="ARBA" id="ARBA00022723"/>
    </source>
</evidence>
<dbReference type="OMA" id="TIFNHPV"/>
<dbReference type="FunFam" id="1.10.510.10:FF:000217">
    <property type="entry name" value="Wee1-like protein kinase"/>
    <property type="match status" value="1"/>
</dbReference>
<evidence type="ECO:0000256" key="7">
    <source>
        <dbReference type="ARBA" id="ARBA00022840"/>
    </source>
</evidence>
<accession>A0A336LPW6</accession>
<dbReference type="GO" id="GO:0000287">
    <property type="term" value="F:magnesium ion binding"/>
    <property type="evidence" value="ECO:0007669"/>
    <property type="project" value="InterPro"/>
</dbReference>
<keyword evidence="8 14" id="KW-0460">Magnesium</keyword>
<keyword evidence="5 13" id="KW-0547">Nucleotide-binding</keyword>
<dbReference type="GO" id="GO:0004715">
    <property type="term" value="F:non-membrane spanning protein tyrosine kinase activity"/>
    <property type="evidence" value="ECO:0007669"/>
    <property type="project" value="UniProtKB-EC"/>
</dbReference>
<evidence type="ECO:0000256" key="9">
    <source>
        <dbReference type="ARBA" id="ARBA00023137"/>
    </source>
</evidence>
<dbReference type="InterPro" id="IPR017441">
    <property type="entry name" value="Protein_kinase_ATP_BS"/>
</dbReference>
<comment type="cofactor">
    <cofactor evidence="14">
        <name>Mg(2+)</name>
        <dbReference type="ChEBI" id="CHEBI:18420"/>
    </cofactor>
    <text evidence="14">Binds 2 magnesium ions per subunit.</text>
</comment>
<dbReference type="SMART" id="SM00220">
    <property type="entry name" value="S_TKc"/>
    <property type="match status" value="1"/>
</dbReference>
<dbReference type="Pfam" id="PF00069">
    <property type="entry name" value="Pkinase"/>
    <property type="match status" value="1"/>
</dbReference>
<feature type="domain" description="Protein kinase" evidence="17">
    <location>
        <begin position="314"/>
        <end position="582"/>
    </location>
</feature>
<evidence type="ECO:0000256" key="8">
    <source>
        <dbReference type="ARBA" id="ARBA00022842"/>
    </source>
</evidence>
<gene>
    <name evidence="18" type="primary">CSON000561</name>
</gene>
<feature type="region of interest" description="Disordered" evidence="16">
    <location>
        <begin position="622"/>
        <end position="669"/>
    </location>
</feature>
<sequence length="669" mass="75705">MLKKKSYFQSENLDPLMDYNFTESSGVETSPELNSSFEHCFPKMPVRRSLAQDNVPGLESSPDDMTKIQPRKLRFNIDECDDSDPESHRMTEYGKNVPEATKPVIVRNGSSRRLIKESVMTNMMTSPKKGMLVKTVSEPASLSMSPPYRRVRALRLFDSPATPKTIIQKSATAKTPLVTSSSKHLKFLATNNNVAKSSNEALATPIDGAPPPFRFSDPNPSTSLQNRFHLANVNPFTPPSLLMRSKKRTRHEEDLNLSLPIMSNRNFFRSSATPAFNKSSFASAIEDVFQEDIKQAPKRLAMQDTNISRYEREFVELELIGSGEFGLVYQCLNRLDGCVYAIKRSRKPVAGSTFEKAALNEVWAHAVLGKHDNVVRYYSAWAEDNHMIIQNEYCNGGSLQNLLQERNLKENELRILLLHIAEGLKYIHSNDLVHMDLKAGNIFLSKVPKKHQDGDDGFEDTFEADDSEFLVTYKIGDLGLVTSINEPQVEEGDCRYLPNEILQEDYSNLPKADIFSLGITLYEAGGGGPLPKNGPEWHNLRSGEFPDLPNISKELNQLIKLMMHPNPEMRPSSTTIFNHPVLSPIDCKSKAQLSLELNIERQKNEALMKKLKETSKLLKSYEQSKTPIGKKSRSVREPTVTDRKLRSYSKKRQKRSLVMDNRRHNLQSP</sequence>
<dbReference type="EMBL" id="UFQT01000108">
    <property type="protein sequence ID" value="SSX20106.1"/>
    <property type="molecule type" value="Genomic_DNA"/>
</dbReference>
<evidence type="ECO:0000256" key="14">
    <source>
        <dbReference type="PIRSR" id="PIRSR037281-3"/>
    </source>
</evidence>
<protein>
    <recommendedName>
        <fullName evidence="2">non-specific protein-tyrosine kinase</fullName>
        <ecNumber evidence="2">2.7.10.2</ecNumber>
    </recommendedName>
</protein>
<evidence type="ECO:0000256" key="6">
    <source>
        <dbReference type="ARBA" id="ARBA00022777"/>
    </source>
</evidence>
<keyword evidence="4 14" id="KW-0479">Metal-binding</keyword>
<dbReference type="InterPro" id="IPR011009">
    <property type="entry name" value="Kinase-like_dom_sf"/>
</dbReference>
<dbReference type="InterPro" id="IPR050339">
    <property type="entry name" value="CC_SR_Kinase"/>
</dbReference>
<keyword evidence="6" id="KW-0418">Kinase</keyword>
<dbReference type="Gene3D" id="3.30.200.20">
    <property type="entry name" value="Phosphorylase Kinase, domain 1"/>
    <property type="match status" value="1"/>
</dbReference>
<feature type="binding site" evidence="13">
    <location>
        <begin position="320"/>
        <end position="328"/>
    </location>
    <ligand>
        <name>ATP</name>
        <dbReference type="ChEBI" id="CHEBI:30616"/>
    </ligand>
</feature>
<name>A0A336LPW6_CULSO</name>
<evidence type="ECO:0000256" key="11">
    <source>
        <dbReference type="ARBA" id="ARBA00037982"/>
    </source>
</evidence>
<keyword evidence="10" id="KW-0539">Nucleus</keyword>
<feature type="compositionally biased region" description="Basic residues" evidence="16">
    <location>
        <begin position="646"/>
        <end position="655"/>
    </location>
</feature>
<evidence type="ECO:0000256" key="10">
    <source>
        <dbReference type="ARBA" id="ARBA00023242"/>
    </source>
</evidence>
<evidence type="ECO:0000256" key="13">
    <source>
        <dbReference type="PIRSR" id="PIRSR037281-2"/>
    </source>
</evidence>
<dbReference type="GO" id="GO:0005524">
    <property type="term" value="F:ATP binding"/>
    <property type="evidence" value="ECO:0007669"/>
    <property type="project" value="UniProtKB-UniRule"/>
</dbReference>
<dbReference type="GO" id="GO:0005737">
    <property type="term" value="C:cytoplasm"/>
    <property type="evidence" value="ECO:0007669"/>
    <property type="project" value="TreeGrafter"/>
</dbReference>
<dbReference type="AlphaFoldDB" id="A0A336LPW6"/>
<keyword evidence="3" id="KW-0808">Transferase</keyword>
<dbReference type="PROSITE" id="PS00108">
    <property type="entry name" value="PROTEIN_KINASE_ST"/>
    <property type="match status" value="1"/>
</dbReference>
<dbReference type="PIRSF" id="PIRSF037281">
    <property type="entry name" value="Wee1-like_protein_kinase"/>
    <property type="match status" value="1"/>
</dbReference>
<dbReference type="EC" id="2.7.10.2" evidence="2"/>
<dbReference type="VEuPathDB" id="VectorBase:CSON000561"/>
<reference evidence="18" key="1">
    <citation type="submission" date="2018-07" db="EMBL/GenBank/DDBJ databases">
        <authorList>
            <person name="Quirk P.G."/>
            <person name="Krulwich T.A."/>
        </authorList>
    </citation>
    <scope>NUCLEOTIDE SEQUENCE</scope>
</reference>
<evidence type="ECO:0000256" key="5">
    <source>
        <dbReference type="ARBA" id="ARBA00022741"/>
    </source>
</evidence>
<dbReference type="InterPro" id="IPR000719">
    <property type="entry name" value="Prot_kinase_dom"/>
</dbReference>
<comment type="similarity">
    <text evidence="11">Belongs to the protein kinase superfamily. Ser/Thr protein kinase family. GCN2 subfamily.</text>
</comment>
<evidence type="ECO:0000313" key="18">
    <source>
        <dbReference type="EMBL" id="SSX20106.1"/>
    </source>
</evidence>
<dbReference type="InterPro" id="IPR017164">
    <property type="entry name" value="Wee1-like_protein_kinase"/>
</dbReference>
<feature type="active site" description="Proton acceptor" evidence="12">
    <location>
        <position position="436"/>
    </location>
</feature>
<evidence type="ECO:0000256" key="15">
    <source>
        <dbReference type="PROSITE-ProRule" id="PRU10141"/>
    </source>
</evidence>